<sequence length="128" mass="13842">MRTTGSDTTKVSKVTKPTSPPPRTRPQPHRTQPTKTTPTPPQKVQRRHVVNRHTSQSVQSSTPPPQQQTPGYGAQSATPQTNGNLSTQHLGKVVKSEPIVHTVVDVPTYADLDYKGVVNASGKMTVVT</sequence>
<feature type="non-terminal residue" evidence="2">
    <location>
        <position position="128"/>
    </location>
</feature>
<feature type="region of interest" description="Disordered" evidence="1">
    <location>
        <begin position="1"/>
        <end position="89"/>
    </location>
</feature>
<proteinExistence type="predicted"/>
<evidence type="ECO:0000313" key="2">
    <source>
        <dbReference type="EMBL" id="SVE02857.1"/>
    </source>
</evidence>
<protein>
    <submittedName>
        <fullName evidence="2">Uncharacterized protein</fullName>
    </submittedName>
</protein>
<feature type="compositionally biased region" description="Low complexity" evidence="1">
    <location>
        <begin position="8"/>
        <end position="17"/>
    </location>
</feature>
<feature type="compositionally biased region" description="Polar residues" evidence="1">
    <location>
        <begin position="75"/>
        <end position="89"/>
    </location>
</feature>
<accession>A0A383A4W2</accession>
<evidence type="ECO:0000256" key="1">
    <source>
        <dbReference type="SAM" id="MobiDB-lite"/>
    </source>
</evidence>
<gene>
    <name evidence="2" type="ORF">METZ01_LOCUS455711</name>
</gene>
<name>A0A383A4W2_9ZZZZ</name>
<dbReference type="EMBL" id="UINC01189249">
    <property type="protein sequence ID" value="SVE02857.1"/>
    <property type="molecule type" value="Genomic_DNA"/>
</dbReference>
<dbReference type="AlphaFoldDB" id="A0A383A4W2"/>
<organism evidence="2">
    <name type="scientific">marine metagenome</name>
    <dbReference type="NCBI Taxonomy" id="408172"/>
    <lineage>
        <taxon>unclassified sequences</taxon>
        <taxon>metagenomes</taxon>
        <taxon>ecological metagenomes</taxon>
    </lineage>
</organism>
<reference evidence="2" key="1">
    <citation type="submission" date="2018-05" db="EMBL/GenBank/DDBJ databases">
        <authorList>
            <person name="Lanie J.A."/>
            <person name="Ng W.-L."/>
            <person name="Kazmierczak K.M."/>
            <person name="Andrzejewski T.M."/>
            <person name="Davidsen T.M."/>
            <person name="Wayne K.J."/>
            <person name="Tettelin H."/>
            <person name="Glass J.I."/>
            <person name="Rusch D."/>
            <person name="Podicherti R."/>
            <person name="Tsui H.-C.T."/>
            <person name="Winkler M.E."/>
        </authorList>
    </citation>
    <scope>NUCLEOTIDE SEQUENCE</scope>
</reference>